<dbReference type="AlphaFoldDB" id="U9TXA9"/>
<dbReference type="HOGENOM" id="CLU_835656_0_0_1"/>
<organism evidence="1">
    <name type="scientific">Rhizophagus irregularis (strain DAOM 181602 / DAOM 197198 / MUCL 43194)</name>
    <name type="common">Arbuscular mycorrhizal fungus</name>
    <name type="synonym">Glomus intraradices</name>
    <dbReference type="NCBI Taxonomy" id="747089"/>
    <lineage>
        <taxon>Eukaryota</taxon>
        <taxon>Fungi</taxon>
        <taxon>Fungi incertae sedis</taxon>
        <taxon>Mucoromycota</taxon>
        <taxon>Glomeromycotina</taxon>
        <taxon>Glomeromycetes</taxon>
        <taxon>Glomerales</taxon>
        <taxon>Glomeraceae</taxon>
        <taxon>Rhizophagus</taxon>
    </lineage>
</organism>
<evidence type="ECO:0000313" key="1">
    <source>
        <dbReference type="EMBL" id="ESA12042.1"/>
    </source>
</evidence>
<dbReference type="EMBL" id="KE392275">
    <property type="protein sequence ID" value="ESA12042.1"/>
    <property type="molecule type" value="Genomic_DNA"/>
</dbReference>
<gene>
    <name evidence="1" type="ORF">GLOINDRAFT_96532</name>
</gene>
<name>U9TXA9_RHIID</name>
<reference evidence="1" key="1">
    <citation type="submission" date="2013-07" db="EMBL/GenBank/DDBJ databases">
        <title>The genome of an arbuscular mycorrhizal fungus provides insights into the evolution of the oldest plant symbiosis.</title>
        <authorList>
            <consortium name="DOE Joint Genome Institute"/>
            <person name="Tisserant E."/>
            <person name="Malbreil M."/>
            <person name="Kuo A."/>
            <person name="Kohler A."/>
            <person name="Symeonidi A."/>
            <person name="Balestrini R."/>
            <person name="Charron P."/>
            <person name="Duensing N."/>
            <person name="Frei-dit-Frey N."/>
            <person name="Gianinazzi-Pearson V."/>
            <person name="Gilbert B."/>
            <person name="Handa Y."/>
            <person name="Hijri M."/>
            <person name="Kaul R."/>
            <person name="Kawaguchi M."/>
            <person name="Krajinski F."/>
            <person name="Lammers P."/>
            <person name="Lapierre D."/>
            <person name="Masclaux F.G."/>
            <person name="Murat C."/>
            <person name="Morin E."/>
            <person name="Ndikumana S."/>
            <person name="Pagni M."/>
            <person name="Petitpierre D."/>
            <person name="Requena N."/>
            <person name="Rosikiewicz P."/>
            <person name="Riley R."/>
            <person name="Saito K."/>
            <person name="San Clemente H."/>
            <person name="Shapiro H."/>
            <person name="van Tuinen D."/>
            <person name="Becard G."/>
            <person name="Bonfante P."/>
            <person name="Paszkowski U."/>
            <person name="Shachar-Hill Y."/>
            <person name="Young J.P."/>
            <person name="Sanders I.R."/>
            <person name="Henrissat B."/>
            <person name="Rensing S.A."/>
            <person name="Grigoriev I.V."/>
            <person name="Corradi N."/>
            <person name="Roux C."/>
            <person name="Martin F."/>
        </authorList>
    </citation>
    <scope>NUCLEOTIDE SEQUENCE</scope>
    <source>
        <strain evidence="1">DAOM 197198</strain>
    </source>
</reference>
<accession>U9TXA9</accession>
<proteinExistence type="predicted"/>
<feature type="non-terminal residue" evidence="1">
    <location>
        <position position="333"/>
    </location>
</feature>
<protein>
    <submittedName>
        <fullName evidence="1">Uncharacterized protein</fullName>
    </submittedName>
</protein>
<sequence>MLYTKLVESSEPFSDVLSRLYEEILLDGRNGDGSLPMGCLNRIYKVNKSKLRYVSLHLNDIDQLACKAAALQILSCLVLHRLKINALHIHNCNAITEWRKPKTLMFGFMRPEPNHSEDLFKMVDIFQRVCDERMKVNVSVVEYDENFRALVDFIDNCKPSSFFMSIKEYSESEKRFAALFILASILNIGLEFDYERGEAGKNLKNEFVVVADSGISYEFDLLAFFDYLTKKTKEELFYMRYAERVRVQWLLEDFLDLGIEAILACPTESINDSFKGVTNTDNLRSKSMSFYAQIKHKLIKADSSQYQELIAKDAAIARLAGVAKALVKDTGFK</sequence>